<dbReference type="Proteomes" id="UP000319769">
    <property type="component" value="Unassembled WGS sequence"/>
</dbReference>
<evidence type="ECO:0000256" key="1">
    <source>
        <dbReference type="SAM" id="MobiDB-lite"/>
    </source>
</evidence>
<dbReference type="OrthoDB" id="3354527at2"/>
<reference evidence="3" key="1">
    <citation type="submission" date="2019-09" db="EMBL/GenBank/DDBJ databases">
        <authorList>
            <person name="Teo W.F.A."/>
            <person name="Duangmal K."/>
        </authorList>
    </citation>
    <scope>NUCLEOTIDE SEQUENCE [LARGE SCALE GENOMIC DNA]</scope>
    <source>
        <strain evidence="3">K81G1</strain>
    </source>
</reference>
<protein>
    <submittedName>
        <fullName evidence="3">PrgI family protein</fullName>
    </submittedName>
</protein>
<organism evidence="3 4">
    <name type="scientific">Amycolatopsis acidicola</name>
    <dbReference type="NCBI Taxonomy" id="2596893"/>
    <lineage>
        <taxon>Bacteria</taxon>
        <taxon>Bacillati</taxon>
        <taxon>Actinomycetota</taxon>
        <taxon>Actinomycetes</taxon>
        <taxon>Pseudonocardiales</taxon>
        <taxon>Pseudonocardiaceae</taxon>
        <taxon>Amycolatopsis</taxon>
    </lineage>
</organism>
<evidence type="ECO:0000256" key="2">
    <source>
        <dbReference type="SAM" id="Phobius"/>
    </source>
</evidence>
<comment type="caution">
    <text evidence="3">The sequence shown here is derived from an EMBL/GenBank/DDBJ whole genome shotgun (WGS) entry which is preliminary data.</text>
</comment>
<dbReference type="InterPro" id="IPR024414">
    <property type="entry name" value="Uncharacterised_PrgI"/>
</dbReference>
<accession>A0A5N0V5A4</accession>
<feature type="region of interest" description="Disordered" evidence="1">
    <location>
        <begin position="342"/>
        <end position="366"/>
    </location>
</feature>
<evidence type="ECO:0000313" key="3">
    <source>
        <dbReference type="EMBL" id="KAA9159453.1"/>
    </source>
</evidence>
<feature type="transmembrane region" description="Helical" evidence="2">
    <location>
        <begin position="26"/>
        <end position="43"/>
    </location>
</feature>
<keyword evidence="2" id="KW-0472">Membrane</keyword>
<keyword evidence="2" id="KW-0812">Transmembrane</keyword>
<dbReference type="RefSeq" id="WP_144747352.1">
    <property type="nucleotide sequence ID" value="NZ_VMNW02000029.1"/>
</dbReference>
<name>A0A5N0V5A4_9PSEU</name>
<feature type="transmembrane region" description="Helical" evidence="2">
    <location>
        <begin position="49"/>
        <end position="69"/>
    </location>
</feature>
<dbReference type="Pfam" id="PF12666">
    <property type="entry name" value="PrgI"/>
    <property type="match status" value="1"/>
</dbReference>
<proteinExistence type="predicted"/>
<keyword evidence="2" id="KW-1133">Transmembrane helix</keyword>
<sequence>MTEPVRIPSDVDREDRVLANLTARQLAILGVTGLVLYGVWALTRTVVPIPVFLIGAVPVGGTAAVLALGQRDGVSLDRLLLAALRLRLQPRHRVAAPEGVRAAPEWLTSRAITGVPGESEVSPAALRLPAEGVTEAGVVDLGGDGVAIVAVASTVNFALRTPGEQEALVTSFGRYLHSISAPVQLLIRAERLDLSQQISDLREAAAGLPHSMLEAAAAEHATYLEQLRRSTELLRRQVLLVLREPVRAAASTDGLGGASPLALVRARRRRFRNSDVTEAAVRSAETRLVRRLGEAVELLAPAGITITPLDAGQATAVLATACNPDSLIPPSAGLAGADEVITTAASDDDEAGPATTTLDEWEGSDL</sequence>
<dbReference type="EMBL" id="VMNW02000029">
    <property type="protein sequence ID" value="KAA9159453.1"/>
    <property type="molecule type" value="Genomic_DNA"/>
</dbReference>
<gene>
    <name evidence="3" type="ORF">FPZ12_020340</name>
</gene>
<dbReference type="AlphaFoldDB" id="A0A5N0V5A4"/>
<keyword evidence="4" id="KW-1185">Reference proteome</keyword>
<evidence type="ECO:0000313" key="4">
    <source>
        <dbReference type="Proteomes" id="UP000319769"/>
    </source>
</evidence>